<name>A0ABW1CCJ7_9ACTN</name>
<evidence type="ECO:0000256" key="3">
    <source>
        <dbReference type="ARBA" id="ARBA00022448"/>
    </source>
</evidence>
<organism evidence="7 8">
    <name type="scientific">Nonomuraea insulae</name>
    <dbReference type="NCBI Taxonomy" id="1616787"/>
    <lineage>
        <taxon>Bacteria</taxon>
        <taxon>Bacillati</taxon>
        <taxon>Actinomycetota</taxon>
        <taxon>Actinomycetes</taxon>
        <taxon>Streptosporangiales</taxon>
        <taxon>Streptosporangiaceae</taxon>
        <taxon>Nonomuraea</taxon>
    </lineage>
</organism>
<proteinExistence type="inferred from homology"/>
<dbReference type="InterPro" id="IPR003439">
    <property type="entry name" value="ABC_transporter-like_ATP-bd"/>
</dbReference>
<accession>A0ABW1CCJ7</accession>
<feature type="domain" description="ABC transporter" evidence="6">
    <location>
        <begin position="30"/>
        <end position="117"/>
    </location>
</feature>
<keyword evidence="4" id="KW-1003">Cell membrane</keyword>
<keyword evidence="7" id="KW-0547">Nucleotide-binding</keyword>
<dbReference type="Gene3D" id="3.40.50.300">
    <property type="entry name" value="P-loop containing nucleotide triphosphate hydrolases"/>
    <property type="match status" value="1"/>
</dbReference>
<evidence type="ECO:0000259" key="6">
    <source>
        <dbReference type="Pfam" id="PF00005"/>
    </source>
</evidence>
<dbReference type="InterPro" id="IPR027417">
    <property type="entry name" value="P-loop_NTPase"/>
</dbReference>
<comment type="caution">
    <text evidence="7">The sequence shown here is derived from an EMBL/GenBank/DDBJ whole genome shotgun (WGS) entry which is preliminary data.</text>
</comment>
<evidence type="ECO:0000313" key="8">
    <source>
        <dbReference type="Proteomes" id="UP001596058"/>
    </source>
</evidence>
<dbReference type="RefSeq" id="WP_379512955.1">
    <property type="nucleotide sequence ID" value="NZ_JBHSPA010000009.1"/>
</dbReference>
<dbReference type="Proteomes" id="UP001596058">
    <property type="component" value="Unassembled WGS sequence"/>
</dbReference>
<reference evidence="8" key="1">
    <citation type="journal article" date="2019" name="Int. J. Syst. Evol. Microbiol.">
        <title>The Global Catalogue of Microorganisms (GCM) 10K type strain sequencing project: providing services to taxonomists for standard genome sequencing and annotation.</title>
        <authorList>
            <consortium name="The Broad Institute Genomics Platform"/>
            <consortium name="The Broad Institute Genome Sequencing Center for Infectious Disease"/>
            <person name="Wu L."/>
            <person name="Ma J."/>
        </authorList>
    </citation>
    <scope>NUCLEOTIDE SEQUENCE [LARGE SCALE GENOMIC DNA]</scope>
    <source>
        <strain evidence="8">CCUG 53903</strain>
    </source>
</reference>
<keyword evidence="8" id="KW-1185">Reference proteome</keyword>
<evidence type="ECO:0000313" key="7">
    <source>
        <dbReference type="EMBL" id="MFC5823419.1"/>
    </source>
</evidence>
<feature type="non-terminal residue" evidence="7">
    <location>
        <position position="135"/>
    </location>
</feature>
<dbReference type="Pfam" id="PF00005">
    <property type="entry name" value="ABC_tran"/>
    <property type="match status" value="1"/>
</dbReference>
<evidence type="ECO:0000256" key="1">
    <source>
        <dbReference type="ARBA" id="ARBA00004370"/>
    </source>
</evidence>
<sequence>MVNESATPLLRVEDLAVEFDTPRGPLRAVRGVSFEVGECETLAIVGESGSGKSVTAQTLMGLVPLNARVTGGRVEIEGRDVVGLPDDEWPALRGERIAMIFQDPLSALNPSFTVGYQIAEVLRRHEGLSRQAAAK</sequence>
<keyword evidence="5" id="KW-0472">Membrane</keyword>
<evidence type="ECO:0000256" key="2">
    <source>
        <dbReference type="ARBA" id="ARBA00005417"/>
    </source>
</evidence>
<dbReference type="SUPFAM" id="SSF52540">
    <property type="entry name" value="P-loop containing nucleoside triphosphate hydrolases"/>
    <property type="match status" value="1"/>
</dbReference>
<dbReference type="InterPro" id="IPR050388">
    <property type="entry name" value="ABC_Ni/Peptide_Import"/>
</dbReference>
<comment type="similarity">
    <text evidence="2">Belongs to the ABC transporter superfamily.</text>
</comment>
<dbReference type="PANTHER" id="PTHR43297">
    <property type="entry name" value="OLIGOPEPTIDE TRANSPORT ATP-BINDING PROTEIN APPD"/>
    <property type="match status" value="1"/>
</dbReference>
<gene>
    <name evidence="7" type="ORF">ACFPZ3_06115</name>
</gene>
<dbReference type="GO" id="GO:0005524">
    <property type="term" value="F:ATP binding"/>
    <property type="evidence" value="ECO:0007669"/>
    <property type="project" value="UniProtKB-KW"/>
</dbReference>
<evidence type="ECO:0000256" key="4">
    <source>
        <dbReference type="ARBA" id="ARBA00022475"/>
    </source>
</evidence>
<protein>
    <submittedName>
        <fullName evidence="7">ATP-binding cassette domain-containing protein</fullName>
    </submittedName>
</protein>
<comment type="subcellular location">
    <subcellularLocation>
        <location evidence="1">Membrane</location>
    </subcellularLocation>
</comment>
<evidence type="ECO:0000256" key="5">
    <source>
        <dbReference type="ARBA" id="ARBA00023136"/>
    </source>
</evidence>
<keyword evidence="7" id="KW-0067">ATP-binding</keyword>
<keyword evidence="3" id="KW-0813">Transport</keyword>
<dbReference type="PANTHER" id="PTHR43297:SF2">
    <property type="entry name" value="DIPEPTIDE TRANSPORT ATP-BINDING PROTEIN DPPD"/>
    <property type="match status" value="1"/>
</dbReference>
<dbReference type="EMBL" id="JBHSPA010000009">
    <property type="protein sequence ID" value="MFC5823419.1"/>
    <property type="molecule type" value="Genomic_DNA"/>
</dbReference>